<keyword evidence="5" id="KW-1185">Reference proteome</keyword>
<dbReference type="VEuPathDB" id="VectorBase:ISCP_010357"/>
<protein>
    <submittedName>
        <fullName evidence="3 4">Salivary protein Is3, putative</fullName>
    </submittedName>
</protein>
<dbReference type="VEuPathDB" id="VectorBase:ISCW014141"/>
<proteinExistence type="predicted"/>
<dbReference type="AlphaFoldDB" id="B7QIC0"/>
<reference evidence="3 5" key="1">
    <citation type="submission" date="2008-03" db="EMBL/GenBank/DDBJ databases">
        <title>Annotation of Ixodes scapularis.</title>
        <authorList>
            <consortium name="Ixodes scapularis Genome Project Consortium"/>
            <person name="Caler E."/>
            <person name="Hannick L.I."/>
            <person name="Bidwell S."/>
            <person name="Joardar V."/>
            <person name="Thiagarajan M."/>
            <person name="Amedeo P."/>
            <person name="Galinsky K.J."/>
            <person name="Schobel S."/>
            <person name="Inman J."/>
            <person name="Hostetler J."/>
            <person name="Miller J."/>
            <person name="Hammond M."/>
            <person name="Megy K."/>
            <person name="Lawson D."/>
            <person name="Kodira C."/>
            <person name="Sutton G."/>
            <person name="Meyer J."/>
            <person name="Hill C.A."/>
            <person name="Birren B."/>
            <person name="Nene V."/>
            <person name="Collins F."/>
            <person name="Alarcon-Chaidez F."/>
            <person name="Wikel S."/>
            <person name="Strausberg R."/>
        </authorList>
    </citation>
    <scope>NUCLEOTIDE SEQUENCE [LARGE SCALE GENOMIC DNA]</scope>
    <source>
        <strain evidence="5">Wikel</strain>
        <strain evidence="3">Wikel colony</strain>
    </source>
</reference>
<dbReference type="EMBL" id="ABJB010978531">
    <property type="status" value="NOT_ANNOTATED_CDS"/>
    <property type="molecule type" value="Genomic_DNA"/>
</dbReference>
<evidence type="ECO:0000256" key="1">
    <source>
        <dbReference type="SAM" id="MobiDB-lite"/>
    </source>
</evidence>
<reference evidence="4" key="2">
    <citation type="submission" date="2020-05" db="UniProtKB">
        <authorList>
            <consortium name="EnsemblMetazoa"/>
        </authorList>
    </citation>
    <scope>IDENTIFICATION</scope>
    <source>
        <strain evidence="4">wikel</strain>
    </source>
</reference>
<keyword evidence="2" id="KW-0732">Signal</keyword>
<evidence type="ECO:0000256" key="2">
    <source>
        <dbReference type="SAM" id="SignalP"/>
    </source>
</evidence>
<name>B7QIC0_IXOSC</name>
<feature type="compositionally biased region" description="Low complexity" evidence="1">
    <location>
        <begin position="97"/>
        <end position="109"/>
    </location>
</feature>
<dbReference type="PaxDb" id="6945-B7QIC0"/>
<evidence type="ECO:0000313" key="3">
    <source>
        <dbReference type="EMBL" id="EEC18592.1"/>
    </source>
</evidence>
<dbReference type="EnsemblMetazoa" id="ISCW014141-RA">
    <property type="protein sequence ID" value="ISCW014141-PA"/>
    <property type="gene ID" value="ISCW014141"/>
</dbReference>
<evidence type="ECO:0000313" key="4">
    <source>
        <dbReference type="EnsemblMetazoa" id="ISCW014141-PA"/>
    </source>
</evidence>
<feature type="signal peptide" evidence="2">
    <location>
        <begin position="1"/>
        <end position="20"/>
    </location>
</feature>
<feature type="non-terminal residue" evidence="3">
    <location>
        <position position="109"/>
    </location>
</feature>
<gene>
    <name evidence="4" type="primary">8041690</name>
    <name evidence="3" type="ORF">IscW_ISCW014141</name>
</gene>
<organism>
    <name type="scientific">Ixodes scapularis</name>
    <name type="common">Black-legged tick</name>
    <name type="synonym">Deer tick</name>
    <dbReference type="NCBI Taxonomy" id="6945"/>
    <lineage>
        <taxon>Eukaryota</taxon>
        <taxon>Metazoa</taxon>
        <taxon>Ecdysozoa</taxon>
        <taxon>Arthropoda</taxon>
        <taxon>Chelicerata</taxon>
        <taxon>Arachnida</taxon>
        <taxon>Acari</taxon>
        <taxon>Parasitiformes</taxon>
        <taxon>Ixodida</taxon>
        <taxon>Ixodoidea</taxon>
        <taxon>Ixodidae</taxon>
        <taxon>Ixodinae</taxon>
        <taxon>Ixodes</taxon>
    </lineage>
</organism>
<accession>B7QIC0</accession>
<dbReference type="KEGG" id="isc:8041690"/>
<sequence>MMSSLTVVVLGLFIAVIAVAQLVSSFPDNRESQNLGEILIRRQRCIPYGCTYGRWRRPDGTLCRIRYRIYGFCKNGICSIPSPPTTTARPVPPPKPTQTTTTAPPTTPT</sequence>
<feature type="chain" id="PRO_5010959883" evidence="2">
    <location>
        <begin position="21"/>
        <end position="109"/>
    </location>
</feature>
<dbReference type="Proteomes" id="UP000001555">
    <property type="component" value="Unassembled WGS sequence"/>
</dbReference>
<evidence type="ECO:0000313" key="5">
    <source>
        <dbReference type="Proteomes" id="UP000001555"/>
    </source>
</evidence>
<dbReference type="VEuPathDB" id="VectorBase:ISCI014141"/>
<dbReference type="HOGENOM" id="CLU_2190517_0_0_1"/>
<feature type="region of interest" description="Disordered" evidence="1">
    <location>
        <begin position="81"/>
        <end position="109"/>
    </location>
</feature>
<dbReference type="EMBL" id="DS945138">
    <property type="protein sequence ID" value="EEC18592.1"/>
    <property type="molecule type" value="Genomic_DNA"/>
</dbReference>